<dbReference type="AlphaFoldDB" id="T1J8V5"/>
<dbReference type="HOGENOM" id="CLU_027041_0_0_1"/>
<accession>T1J8V5</accession>
<evidence type="ECO:0000313" key="6">
    <source>
        <dbReference type="Proteomes" id="UP000014500"/>
    </source>
</evidence>
<dbReference type="PhylomeDB" id="T1J8V5"/>
<evidence type="ECO:0000256" key="1">
    <source>
        <dbReference type="ARBA" id="ARBA00010785"/>
    </source>
</evidence>
<feature type="domain" description="Trafficking protein particle complex subunit 13 N-terminal" evidence="2">
    <location>
        <begin position="9"/>
        <end position="137"/>
    </location>
</feature>
<evidence type="ECO:0000259" key="2">
    <source>
        <dbReference type="Pfam" id="PF06159"/>
    </source>
</evidence>
<evidence type="ECO:0000259" key="4">
    <source>
        <dbReference type="Pfam" id="PF23647"/>
    </source>
</evidence>
<dbReference type="InterPro" id="IPR055429">
    <property type="entry name" value="TRAPPC13_M"/>
</dbReference>
<feature type="domain" description="Trafficking protein particle complex subunit 13 C-terminal" evidence="3">
    <location>
        <begin position="277"/>
        <end position="373"/>
    </location>
</feature>
<dbReference type="PANTHER" id="PTHR13134">
    <property type="entry name" value="TRAFFICKING PROTEIN PARTICLE COMPLEX SUBUNIT 13"/>
    <property type="match status" value="1"/>
</dbReference>
<dbReference type="PANTHER" id="PTHR13134:SF3">
    <property type="entry name" value="TRAFFICKING PROTEIN PARTICLE COMPLEX SUBUNIT 13"/>
    <property type="match status" value="1"/>
</dbReference>
<feature type="domain" description="Trafficking protein particle complex subunit 13 middle" evidence="4">
    <location>
        <begin position="141"/>
        <end position="264"/>
    </location>
</feature>
<dbReference type="Pfam" id="PF06159">
    <property type="entry name" value="TRAPPC13_N"/>
    <property type="match status" value="1"/>
</dbReference>
<dbReference type="InterPro" id="IPR055428">
    <property type="entry name" value="TRAPPC13_C"/>
</dbReference>
<dbReference type="STRING" id="126957.T1J8V5"/>
<name>T1J8V5_STRMM</name>
<dbReference type="OMA" id="YLCVHNG"/>
<protein>
    <recommendedName>
        <fullName evidence="7">Trafficking protein particle complex subunit 13</fullName>
    </recommendedName>
</protein>
<reference evidence="6" key="1">
    <citation type="submission" date="2011-05" db="EMBL/GenBank/DDBJ databases">
        <authorList>
            <person name="Richards S.R."/>
            <person name="Qu J."/>
            <person name="Jiang H."/>
            <person name="Jhangiani S.N."/>
            <person name="Agravi P."/>
            <person name="Goodspeed R."/>
            <person name="Gross S."/>
            <person name="Mandapat C."/>
            <person name="Jackson L."/>
            <person name="Mathew T."/>
            <person name="Pu L."/>
            <person name="Thornton R."/>
            <person name="Saada N."/>
            <person name="Wilczek-Boney K.B."/>
            <person name="Lee S."/>
            <person name="Kovar C."/>
            <person name="Wu Y."/>
            <person name="Scherer S.E."/>
            <person name="Worley K.C."/>
            <person name="Muzny D.M."/>
            <person name="Gibbs R."/>
        </authorList>
    </citation>
    <scope>NUCLEOTIDE SEQUENCE</scope>
    <source>
        <strain evidence="6">Brora</strain>
    </source>
</reference>
<evidence type="ECO:0000313" key="5">
    <source>
        <dbReference type="EnsemblMetazoa" id="SMAR010145-PA"/>
    </source>
</evidence>
<comment type="similarity">
    <text evidence="1">Belongs to the TRAPPC13 family.</text>
</comment>
<evidence type="ECO:0000259" key="3">
    <source>
        <dbReference type="Pfam" id="PF23643"/>
    </source>
</evidence>
<dbReference type="EMBL" id="JH431967">
    <property type="status" value="NOT_ANNOTATED_CDS"/>
    <property type="molecule type" value="Genomic_DNA"/>
</dbReference>
<keyword evidence="6" id="KW-1185">Reference proteome</keyword>
<dbReference type="GO" id="GO:1990072">
    <property type="term" value="C:TRAPPIII protein complex"/>
    <property type="evidence" value="ECO:0007669"/>
    <property type="project" value="TreeGrafter"/>
</dbReference>
<organism evidence="5 6">
    <name type="scientific">Strigamia maritima</name>
    <name type="common">European centipede</name>
    <name type="synonym">Geophilus maritimus</name>
    <dbReference type="NCBI Taxonomy" id="126957"/>
    <lineage>
        <taxon>Eukaryota</taxon>
        <taxon>Metazoa</taxon>
        <taxon>Ecdysozoa</taxon>
        <taxon>Arthropoda</taxon>
        <taxon>Myriapoda</taxon>
        <taxon>Chilopoda</taxon>
        <taxon>Pleurostigmophora</taxon>
        <taxon>Geophilomorpha</taxon>
        <taxon>Linotaeniidae</taxon>
        <taxon>Strigamia</taxon>
    </lineage>
</organism>
<reference evidence="5" key="2">
    <citation type="submission" date="2015-02" db="UniProtKB">
        <authorList>
            <consortium name="EnsemblMetazoa"/>
        </authorList>
    </citation>
    <scope>IDENTIFICATION</scope>
</reference>
<dbReference type="Pfam" id="PF23643">
    <property type="entry name" value="TRAPPC13_C"/>
    <property type="match status" value="1"/>
</dbReference>
<dbReference type="Proteomes" id="UP000014500">
    <property type="component" value="Unassembled WGS sequence"/>
</dbReference>
<dbReference type="Pfam" id="PF23647">
    <property type="entry name" value="TRAPPC13_M"/>
    <property type="match status" value="1"/>
</dbReference>
<dbReference type="eggNOG" id="KOG2625">
    <property type="taxonomic scope" value="Eukaryota"/>
</dbReference>
<dbReference type="EnsemblMetazoa" id="SMAR010145-RA">
    <property type="protein sequence ID" value="SMAR010145-PA"/>
    <property type="gene ID" value="SMAR010145"/>
</dbReference>
<dbReference type="InterPro" id="IPR055427">
    <property type="entry name" value="TRAPPC13_N"/>
</dbReference>
<evidence type="ECO:0008006" key="7">
    <source>
        <dbReference type="Google" id="ProtNLM"/>
    </source>
</evidence>
<sequence>MESGQRSDILTLKVMRLTRPSLFTTLPLTCDSQRDLPGDCFNSETRQDVGGISTLNNCSLGELLMLPQSFGDIYLGQVFSSYISVHNDSNEVVHDVTVKADLQTGSQRISLSPTSFNTMIPELTPLQSVDNIINHEVMKPLDVKTKFYNAESDEVFLEAQVQNITSGPICLEKVYLEPSPLFNVTQLNTRGTPNKSESIFGAVNCLNSMDSRQYLYCLTPKIEAKNQEKALKGVTSIGKLDILWRSKFGDKGRLQTSQLQRMAPGYGDIRLAIEELPNCVQLERPFSIVCTITNSCERAVNLVLMLDGTCSPGLYWTGISGKSLGKLEPESCLYIQLNLVPIQLGLQTISGIRLVDTFLKRTYDYDELAQVFVKPQPFIHVN</sequence>
<dbReference type="InterPro" id="IPR010378">
    <property type="entry name" value="TRAPPC13"/>
</dbReference>
<proteinExistence type="inferred from homology"/>